<dbReference type="PANTHER" id="PTHR12865:SF1">
    <property type="entry name" value="PHOSPHATIDYLINOSITOL 4-KINASE TYPE 2"/>
    <property type="match status" value="1"/>
</dbReference>
<evidence type="ECO:0000256" key="6">
    <source>
        <dbReference type="ARBA" id="ARBA00022777"/>
    </source>
</evidence>
<feature type="domain" description="PI3K/PI4K catalytic" evidence="10">
    <location>
        <begin position="1"/>
        <end position="277"/>
    </location>
</feature>
<dbReference type="GO" id="GO:0007032">
    <property type="term" value="P:endosome organization"/>
    <property type="evidence" value="ECO:0007669"/>
    <property type="project" value="TreeGrafter"/>
</dbReference>
<dbReference type="PROSITE" id="PS50290">
    <property type="entry name" value="PI3_4_KINASE_3"/>
    <property type="match status" value="1"/>
</dbReference>
<evidence type="ECO:0000256" key="4">
    <source>
        <dbReference type="ARBA" id="ARBA00022679"/>
    </source>
</evidence>
<dbReference type="GO" id="GO:0005765">
    <property type="term" value="C:lysosomal membrane"/>
    <property type="evidence" value="ECO:0007669"/>
    <property type="project" value="TreeGrafter"/>
</dbReference>
<keyword evidence="6 9" id="KW-0418">Kinase</keyword>
<evidence type="ECO:0000256" key="1">
    <source>
        <dbReference type="ARBA" id="ARBA00004236"/>
    </source>
</evidence>
<dbReference type="InterPro" id="IPR000403">
    <property type="entry name" value="PI3/4_kinase_cat_dom"/>
</dbReference>
<evidence type="ECO:0000256" key="9">
    <source>
        <dbReference type="RuleBase" id="RU367084"/>
    </source>
</evidence>
<keyword evidence="5 9" id="KW-0547">Nucleotide-binding</keyword>
<dbReference type="GO" id="GO:0005802">
    <property type="term" value="C:trans-Golgi network"/>
    <property type="evidence" value="ECO:0007669"/>
    <property type="project" value="TreeGrafter"/>
</dbReference>
<dbReference type="InterPro" id="IPR039756">
    <property type="entry name" value="Lsb6/PI4K2"/>
</dbReference>
<evidence type="ECO:0000313" key="13">
    <source>
        <dbReference type="Proteomes" id="UP000677228"/>
    </source>
</evidence>
<feature type="non-terminal residue" evidence="11">
    <location>
        <position position="299"/>
    </location>
</feature>
<evidence type="ECO:0000256" key="7">
    <source>
        <dbReference type="ARBA" id="ARBA00022840"/>
    </source>
</evidence>
<organism evidence="11 13">
    <name type="scientific">Didymodactylos carnosus</name>
    <dbReference type="NCBI Taxonomy" id="1234261"/>
    <lineage>
        <taxon>Eukaryota</taxon>
        <taxon>Metazoa</taxon>
        <taxon>Spiralia</taxon>
        <taxon>Gnathifera</taxon>
        <taxon>Rotifera</taxon>
        <taxon>Eurotatoria</taxon>
        <taxon>Bdelloidea</taxon>
        <taxon>Philodinida</taxon>
        <taxon>Philodinidae</taxon>
        <taxon>Didymodactylos</taxon>
    </lineage>
</organism>
<evidence type="ECO:0000256" key="3">
    <source>
        <dbReference type="ARBA" id="ARBA00022475"/>
    </source>
</evidence>
<dbReference type="GO" id="GO:0004430">
    <property type="term" value="F:1-phosphatidylinositol 4-kinase activity"/>
    <property type="evidence" value="ECO:0007669"/>
    <property type="project" value="UniProtKB-UniRule"/>
</dbReference>
<keyword evidence="3" id="KW-1003">Cell membrane</keyword>
<keyword evidence="8 9" id="KW-0472">Membrane</keyword>
<dbReference type="AlphaFoldDB" id="A0A8S2EPF5"/>
<keyword evidence="7 9" id="KW-0067">ATP-binding</keyword>
<accession>A0A8S2EPF5</accession>
<comment type="similarity">
    <text evidence="2 9">Belongs to the PI3/PI4-kinase family. Type II PI4K subfamily.</text>
</comment>
<sequence length="299" mass="34780">VVRLAADSFNYPAYKRRWMTAKREINERVSAQFHGRRVFQPQGLPTKIGSFQLFVEGYKDADTFLRQIDREPLIEDVSQQFQRQFERLVVLDYIIRNTDRNNSNWLVKYNRLDNERDKLSGLQVQKNVISNNIMDHGAIAATTTEIPIFSTQTSAVLSSKGDISLAAIDNGLAFPFKHPDEWRAYPFHWAWLPQAKISFSEEIKQLMLPLLSDTNYVERELCDEIRRLFAQDKNSDRRIVERQLSVMRGQILNLVQALNDNKSPFQLAQMPAVIVESLGQTAKQFKKKFIDGYPLFSWF</sequence>
<dbReference type="EMBL" id="CAJNOK010018156">
    <property type="protein sequence ID" value="CAF1276960.1"/>
    <property type="molecule type" value="Genomic_DNA"/>
</dbReference>
<comment type="subcellular location">
    <subcellularLocation>
        <location evidence="1">Cell membrane</location>
    </subcellularLocation>
    <subcellularLocation>
        <location evidence="9">Membrane</location>
        <topology evidence="9">Peripheral membrane protein</topology>
    </subcellularLocation>
</comment>
<evidence type="ECO:0000256" key="8">
    <source>
        <dbReference type="ARBA" id="ARBA00023136"/>
    </source>
</evidence>
<dbReference type="GO" id="GO:0046854">
    <property type="term" value="P:phosphatidylinositol phosphate biosynthetic process"/>
    <property type="evidence" value="ECO:0007669"/>
    <property type="project" value="UniProtKB-UniRule"/>
</dbReference>
<evidence type="ECO:0000313" key="11">
    <source>
        <dbReference type="EMBL" id="CAF1276960.1"/>
    </source>
</evidence>
<dbReference type="GO" id="GO:0007030">
    <property type="term" value="P:Golgi organization"/>
    <property type="evidence" value="ECO:0007669"/>
    <property type="project" value="TreeGrafter"/>
</dbReference>
<reference evidence="11" key="1">
    <citation type="submission" date="2021-02" db="EMBL/GenBank/DDBJ databases">
        <authorList>
            <person name="Nowell W R."/>
        </authorList>
    </citation>
    <scope>NUCLEOTIDE SEQUENCE</scope>
</reference>
<dbReference type="Pfam" id="PF00454">
    <property type="entry name" value="PI3_PI4_kinase"/>
    <property type="match status" value="1"/>
</dbReference>
<dbReference type="EC" id="2.7.1.67" evidence="9"/>
<comment type="catalytic activity">
    <reaction evidence="9">
        <text>a 1,2-diacyl-sn-glycero-3-phospho-(1D-myo-inositol) + ATP = a 1,2-diacyl-sn-glycero-3-phospho-(1D-myo-inositol 4-phosphate) + ADP + H(+)</text>
        <dbReference type="Rhea" id="RHEA:19877"/>
        <dbReference type="ChEBI" id="CHEBI:15378"/>
        <dbReference type="ChEBI" id="CHEBI:30616"/>
        <dbReference type="ChEBI" id="CHEBI:57880"/>
        <dbReference type="ChEBI" id="CHEBI:58178"/>
        <dbReference type="ChEBI" id="CHEBI:456216"/>
        <dbReference type="EC" id="2.7.1.67"/>
    </reaction>
</comment>
<name>A0A8S2EPF5_9BILA</name>
<gene>
    <name evidence="11" type="ORF">OVA965_LOCUS27458</name>
    <name evidence="12" type="ORF">TMI583_LOCUS28204</name>
</gene>
<dbReference type="Proteomes" id="UP000682733">
    <property type="component" value="Unassembled WGS sequence"/>
</dbReference>
<dbReference type="Gene3D" id="1.10.1070.20">
    <property type="match status" value="1"/>
</dbReference>
<dbReference type="EMBL" id="CAJOBA010039718">
    <property type="protein sequence ID" value="CAF4082098.1"/>
    <property type="molecule type" value="Genomic_DNA"/>
</dbReference>
<evidence type="ECO:0000256" key="2">
    <source>
        <dbReference type="ARBA" id="ARBA00008941"/>
    </source>
</evidence>
<evidence type="ECO:0000313" key="12">
    <source>
        <dbReference type="EMBL" id="CAF4082098.1"/>
    </source>
</evidence>
<evidence type="ECO:0000259" key="10">
    <source>
        <dbReference type="PROSITE" id="PS50290"/>
    </source>
</evidence>
<comment type="caution">
    <text evidence="11">The sequence shown here is derived from an EMBL/GenBank/DDBJ whole genome shotgun (WGS) entry which is preliminary data.</text>
</comment>
<protein>
    <recommendedName>
        <fullName evidence="9">Phosphatidylinositol 4-kinase type 2</fullName>
        <ecNumber evidence="9">2.7.1.67</ecNumber>
    </recommendedName>
</protein>
<dbReference type="Proteomes" id="UP000677228">
    <property type="component" value="Unassembled WGS sequence"/>
</dbReference>
<proteinExistence type="inferred from homology"/>
<keyword evidence="4 9" id="KW-0808">Transferase</keyword>
<dbReference type="PANTHER" id="PTHR12865">
    <property type="entry name" value="PHOSPHATIDYLINOSITOL 4-KINASE TYPE-II"/>
    <property type="match status" value="1"/>
</dbReference>
<dbReference type="GO" id="GO:0005768">
    <property type="term" value="C:endosome"/>
    <property type="evidence" value="ECO:0007669"/>
    <property type="project" value="TreeGrafter"/>
</dbReference>
<dbReference type="GO" id="GO:0005886">
    <property type="term" value="C:plasma membrane"/>
    <property type="evidence" value="ECO:0007669"/>
    <property type="project" value="UniProtKB-SubCell"/>
</dbReference>
<dbReference type="GO" id="GO:0005524">
    <property type="term" value="F:ATP binding"/>
    <property type="evidence" value="ECO:0007669"/>
    <property type="project" value="UniProtKB-UniRule"/>
</dbReference>
<evidence type="ECO:0000256" key="5">
    <source>
        <dbReference type="ARBA" id="ARBA00022741"/>
    </source>
</evidence>